<feature type="chain" id="PRO_5016097302" evidence="2">
    <location>
        <begin position="25"/>
        <end position="255"/>
    </location>
</feature>
<accession>A0A2V3PQ73</accession>
<keyword evidence="1 2" id="KW-0732">Signal</keyword>
<dbReference type="OrthoDB" id="9762903at2"/>
<gene>
    <name evidence="4" type="ORF">CLV62_14020</name>
</gene>
<keyword evidence="4" id="KW-0675">Receptor</keyword>
<evidence type="ECO:0000259" key="3">
    <source>
        <dbReference type="Pfam" id="PF07715"/>
    </source>
</evidence>
<dbReference type="SUPFAM" id="SSF56935">
    <property type="entry name" value="Porins"/>
    <property type="match status" value="1"/>
</dbReference>
<evidence type="ECO:0000256" key="2">
    <source>
        <dbReference type="SAM" id="SignalP"/>
    </source>
</evidence>
<dbReference type="GO" id="GO:0044718">
    <property type="term" value="P:siderophore transmembrane transport"/>
    <property type="evidence" value="ECO:0007669"/>
    <property type="project" value="TreeGrafter"/>
</dbReference>
<dbReference type="Gene3D" id="2.170.130.10">
    <property type="entry name" value="TonB-dependent receptor, plug domain"/>
    <property type="match status" value="1"/>
</dbReference>
<feature type="signal peptide" evidence="2">
    <location>
        <begin position="1"/>
        <end position="24"/>
    </location>
</feature>
<keyword evidence="5" id="KW-1185">Reference proteome</keyword>
<dbReference type="InterPro" id="IPR037066">
    <property type="entry name" value="Plug_dom_sf"/>
</dbReference>
<dbReference type="InterPro" id="IPR012910">
    <property type="entry name" value="Plug_dom"/>
</dbReference>
<evidence type="ECO:0000256" key="1">
    <source>
        <dbReference type="ARBA" id="ARBA00022729"/>
    </source>
</evidence>
<dbReference type="PANTHER" id="PTHR30069:SF29">
    <property type="entry name" value="HEMOGLOBIN AND HEMOGLOBIN-HAPTOGLOBIN-BINDING PROTEIN 1-RELATED"/>
    <property type="match status" value="1"/>
</dbReference>
<protein>
    <submittedName>
        <fullName evidence="4">TonB-dependent receptor-like protein</fullName>
    </submittedName>
</protein>
<dbReference type="PANTHER" id="PTHR30069">
    <property type="entry name" value="TONB-DEPENDENT OUTER MEMBRANE RECEPTOR"/>
    <property type="match status" value="1"/>
</dbReference>
<comment type="caution">
    <text evidence="4">The sequence shown here is derived from an EMBL/GenBank/DDBJ whole genome shotgun (WGS) entry which is preliminary data.</text>
</comment>
<proteinExistence type="predicted"/>
<dbReference type="GO" id="GO:0015344">
    <property type="term" value="F:siderophore uptake transmembrane transporter activity"/>
    <property type="evidence" value="ECO:0007669"/>
    <property type="project" value="TreeGrafter"/>
</dbReference>
<dbReference type="EMBL" id="QICL01000040">
    <property type="protein sequence ID" value="PXV58945.1"/>
    <property type="molecule type" value="Genomic_DNA"/>
</dbReference>
<dbReference type="InterPro" id="IPR039426">
    <property type="entry name" value="TonB-dep_rcpt-like"/>
</dbReference>
<dbReference type="GO" id="GO:0009279">
    <property type="term" value="C:cell outer membrane"/>
    <property type="evidence" value="ECO:0007669"/>
    <property type="project" value="TreeGrafter"/>
</dbReference>
<dbReference type="Pfam" id="PF07715">
    <property type="entry name" value="Plug"/>
    <property type="match status" value="1"/>
</dbReference>
<evidence type="ECO:0000313" key="4">
    <source>
        <dbReference type="EMBL" id="PXV58945.1"/>
    </source>
</evidence>
<dbReference type="AlphaFoldDB" id="A0A2V3PQ73"/>
<evidence type="ECO:0000313" key="5">
    <source>
        <dbReference type="Proteomes" id="UP000247973"/>
    </source>
</evidence>
<sequence>MYRSIIKHLSLVTCLLSISSYVSAQSKLDSIQYLNEIVITNNRITGDVIPVQTLSGELLGKLSAHNVADALRFFSGVQLKDYGGIGGLKTVNIRSMGSRHVGVFYDGIKIGNAQNGVVDLGRFSLDNMEAISLYNGQKSSIFEPAKDFASASSIYLIAKTPRYKGNKRYNITALFRAGSFGVVNPSVLWEQKLSVIGACNLQDICNLLSLSRFHLTCKYVYFYLLYRNTIPPVNQSGVICLLSESKICLYIGWLE</sequence>
<organism evidence="4 5">
    <name type="scientific">Dysgonomonas alginatilytica</name>
    <dbReference type="NCBI Taxonomy" id="1605892"/>
    <lineage>
        <taxon>Bacteria</taxon>
        <taxon>Pseudomonadati</taxon>
        <taxon>Bacteroidota</taxon>
        <taxon>Bacteroidia</taxon>
        <taxon>Bacteroidales</taxon>
        <taxon>Dysgonomonadaceae</taxon>
        <taxon>Dysgonomonas</taxon>
    </lineage>
</organism>
<name>A0A2V3PQ73_9BACT</name>
<reference evidence="4 5" key="1">
    <citation type="submission" date="2018-03" db="EMBL/GenBank/DDBJ databases">
        <title>Genomic Encyclopedia of Archaeal and Bacterial Type Strains, Phase II (KMG-II): from individual species to whole genera.</title>
        <authorList>
            <person name="Goeker M."/>
        </authorList>
    </citation>
    <scope>NUCLEOTIDE SEQUENCE [LARGE SCALE GENOMIC DNA]</scope>
    <source>
        <strain evidence="4 5">DSM 100214</strain>
    </source>
</reference>
<dbReference type="Proteomes" id="UP000247973">
    <property type="component" value="Unassembled WGS sequence"/>
</dbReference>
<feature type="domain" description="TonB-dependent receptor plug" evidence="3">
    <location>
        <begin position="50"/>
        <end position="143"/>
    </location>
</feature>